<dbReference type="SMART" id="SM00640">
    <property type="entry name" value="Glyco_32"/>
    <property type="match status" value="1"/>
</dbReference>
<dbReference type="PANTHER" id="PTHR42800">
    <property type="entry name" value="EXOINULINASE INUD (AFU_ORTHOLOGUE AFUA_5G00480)"/>
    <property type="match status" value="1"/>
</dbReference>
<dbReference type="Gene3D" id="2.115.10.20">
    <property type="entry name" value="Glycosyl hydrolase domain, family 43"/>
    <property type="match status" value="2"/>
</dbReference>
<feature type="domain" description="Glycosyl hydrolase family 32 C-terminal" evidence="6">
    <location>
        <begin position="704"/>
        <end position="835"/>
    </location>
</feature>
<evidence type="ECO:0000256" key="1">
    <source>
        <dbReference type="ARBA" id="ARBA00009902"/>
    </source>
</evidence>
<accession>A0ABZ0SP81</accession>
<evidence type="ECO:0000256" key="2">
    <source>
        <dbReference type="ARBA" id="ARBA00022801"/>
    </source>
</evidence>
<name>A0ABZ0SP81_9MICO</name>
<dbReference type="RefSeq" id="WP_320942163.1">
    <property type="nucleotide sequence ID" value="NZ_BAABEU010000001.1"/>
</dbReference>
<dbReference type="CDD" id="cd18622">
    <property type="entry name" value="GH32_Inu-like"/>
    <property type="match status" value="1"/>
</dbReference>
<evidence type="ECO:0000313" key="7">
    <source>
        <dbReference type="EMBL" id="WPR89447.1"/>
    </source>
</evidence>
<reference evidence="7 8" key="1">
    <citation type="submission" date="2023-11" db="EMBL/GenBank/DDBJ databases">
        <title>Genome sequence of Microbacterium rhizosphaerae KACC 19337.</title>
        <authorList>
            <person name="Choi H."/>
            <person name="Kim S."/>
            <person name="Kim Y."/>
            <person name="Kwon S.-W."/>
            <person name="Heo J."/>
        </authorList>
    </citation>
    <scope>NUCLEOTIDE SEQUENCE [LARGE SCALE GENOMIC DNA]</scope>
    <source>
        <strain evidence="7 8">KACC 19337</strain>
    </source>
</reference>
<dbReference type="InterPro" id="IPR013320">
    <property type="entry name" value="ConA-like_dom_sf"/>
</dbReference>
<feature type="chain" id="PRO_5047274579" evidence="4">
    <location>
        <begin position="32"/>
        <end position="839"/>
    </location>
</feature>
<feature type="domain" description="Glycosyl hydrolase family 32 N-terminal" evidence="5">
    <location>
        <begin position="607"/>
        <end position="669"/>
    </location>
</feature>
<keyword evidence="4" id="KW-0732">Signal</keyword>
<protein>
    <submittedName>
        <fullName evidence="7">GH32 C-terminal domain-containing protein</fullName>
    </submittedName>
</protein>
<evidence type="ECO:0000259" key="5">
    <source>
        <dbReference type="Pfam" id="PF00251"/>
    </source>
</evidence>
<dbReference type="Proteomes" id="UP001323798">
    <property type="component" value="Chromosome"/>
</dbReference>
<evidence type="ECO:0000259" key="6">
    <source>
        <dbReference type="Pfam" id="PF08244"/>
    </source>
</evidence>
<evidence type="ECO:0000256" key="4">
    <source>
        <dbReference type="SAM" id="SignalP"/>
    </source>
</evidence>
<gene>
    <name evidence="7" type="ORF">SM116_17070</name>
</gene>
<sequence>MTTLSKRRTLIALAAAVGLAAAGVAPAFAEAAPTATQSASIASPSPSPSAGDGRPVYHYAPAQHWMNDPNGLIYTGGKYHLFYQYNPLGNTGGNASWGHAVSTDLAHWTELPIAIPMDATEEVWSGSVVNDESNTSGLGTGGHGPLVAVYTSAVKATGVQRQSIAYSNDSGTTWTKYSGNPVIDIGSHNFRDPKVFWYAPAHEWRMIVALSDQHKAAIYGSPDLKSWTELSEFGPDGVASAVWECPDLFPMQLDGKKDQTKWVLTVNVAGKAEYFVGDFDGKTFTNSEGAYTPPTGSVLNDFEGATYGAGWTTTGTAFGDGPARDTGVTGAIGTGYIDTFHGADAETGTLTSPTFTIDKGYLNFLIAGGNHPYVPGGSTAPPAGEVFQDFEGTSLPGWTGTGAFAGIAPSHETLSGQVGTGVLDTFGSGDASTGTITSPSFTVTHPYIDLLTAGGNHPWGQANPTSVNLVVNGQVVDSVTGNGTPNMDWVHLDASKYVGQQASLQVVDDNDGSTGWGHFMVDEIVFADTIAQPWNTETGVNLLVGGQVVRSATGNDGGGLDWASWDVRDLQGAQAQLQFVDLNTGGWGHLIADEPTLADVPAQSAVQRAHWLDNGHDFYAAVTYNDAPKGQRIAIGWVNNWDYANAIPTSPWRGQQSAPRILSLQTVDGKPRIVQTVAPGIDALAVNRDAQRAKSGPIAGTRALGIGTTTGSARVDAVLTPGTADTFGLQLLRSADGTQSVDLKYDTRTSTLSLDRTHSGNTGFNPAFPVVDSARVALDKGQLNLRIYVDANSIEVFAQDGRVAMTQLVFPDVRSTGIATTATGGTAQLSQLTVTPLAR</sequence>
<dbReference type="InterPro" id="IPR013189">
    <property type="entry name" value="Glyco_hydro_32_C"/>
</dbReference>
<feature type="signal peptide" evidence="4">
    <location>
        <begin position="1"/>
        <end position="31"/>
    </location>
</feature>
<keyword evidence="8" id="KW-1185">Reference proteome</keyword>
<dbReference type="EMBL" id="CP139368">
    <property type="protein sequence ID" value="WPR89447.1"/>
    <property type="molecule type" value="Genomic_DNA"/>
</dbReference>
<dbReference type="InterPro" id="IPR018053">
    <property type="entry name" value="Glyco_hydro_32_AS"/>
</dbReference>
<dbReference type="InterPro" id="IPR006311">
    <property type="entry name" value="TAT_signal"/>
</dbReference>
<proteinExistence type="inferred from homology"/>
<organism evidence="7 8">
    <name type="scientific">Microbacterium rhizosphaerae</name>
    <dbReference type="NCBI Taxonomy" id="1678237"/>
    <lineage>
        <taxon>Bacteria</taxon>
        <taxon>Bacillati</taxon>
        <taxon>Actinomycetota</taxon>
        <taxon>Actinomycetes</taxon>
        <taxon>Micrococcales</taxon>
        <taxon>Microbacteriaceae</taxon>
        <taxon>Microbacterium</taxon>
    </lineage>
</organism>
<comment type="similarity">
    <text evidence="1">Belongs to the glycosyl hydrolase 32 family.</text>
</comment>
<dbReference type="InterPro" id="IPR013148">
    <property type="entry name" value="Glyco_hydro_32_N"/>
</dbReference>
<dbReference type="SUPFAM" id="SSF75005">
    <property type="entry name" value="Arabinanase/levansucrase/invertase"/>
    <property type="match status" value="2"/>
</dbReference>
<dbReference type="Pfam" id="PF00251">
    <property type="entry name" value="Glyco_hydro_32N"/>
    <property type="match status" value="2"/>
</dbReference>
<evidence type="ECO:0000256" key="3">
    <source>
        <dbReference type="ARBA" id="ARBA00023295"/>
    </source>
</evidence>
<dbReference type="Gene3D" id="2.60.120.560">
    <property type="entry name" value="Exo-inulinase, domain 1"/>
    <property type="match status" value="1"/>
</dbReference>
<dbReference type="InterPro" id="IPR001362">
    <property type="entry name" value="Glyco_hydro_32"/>
</dbReference>
<dbReference type="PROSITE" id="PS00609">
    <property type="entry name" value="GLYCOSYL_HYDROL_F32"/>
    <property type="match status" value="1"/>
</dbReference>
<keyword evidence="2" id="KW-0378">Hydrolase</keyword>
<dbReference type="InterPro" id="IPR023296">
    <property type="entry name" value="Glyco_hydro_beta-prop_sf"/>
</dbReference>
<feature type="domain" description="Glycosyl hydrolase family 32 N-terminal" evidence="5">
    <location>
        <begin position="58"/>
        <end position="287"/>
    </location>
</feature>
<dbReference type="SUPFAM" id="SSF49899">
    <property type="entry name" value="Concanavalin A-like lectins/glucanases"/>
    <property type="match status" value="1"/>
</dbReference>
<evidence type="ECO:0000313" key="8">
    <source>
        <dbReference type="Proteomes" id="UP001323798"/>
    </source>
</evidence>
<dbReference type="PANTHER" id="PTHR42800:SF1">
    <property type="entry name" value="EXOINULINASE INUD (AFU_ORTHOLOGUE AFUA_5G00480)"/>
    <property type="match status" value="1"/>
</dbReference>
<dbReference type="Pfam" id="PF08244">
    <property type="entry name" value="Glyco_hydro_32C"/>
    <property type="match status" value="1"/>
</dbReference>
<keyword evidence="3" id="KW-0326">Glycosidase</keyword>
<dbReference type="PROSITE" id="PS51318">
    <property type="entry name" value="TAT"/>
    <property type="match status" value="1"/>
</dbReference>